<gene>
    <name evidence="2" type="ORF">ONE63_006125</name>
</gene>
<feature type="region of interest" description="Disordered" evidence="1">
    <location>
        <begin position="1"/>
        <end position="98"/>
    </location>
</feature>
<organism evidence="2 3">
    <name type="scientific">Megalurothrips usitatus</name>
    <name type="common">bean blossom thrips</name>
    <dbReference type="NCBI Taxonomy" id="439358"/>
    <lineage>
        <taxon>Eukaryota</taxon>
        <taxon>Metazoa</taxon>
        <taxon>Ecdysozoa</taxon>
        <taxon>Arthropoda</taxon>
        <taxon>Hexapoda</taxon>
        <taxon>Insecta</taxon>
        <taxon>Pterygota</taxon>
        <taxon>Neoptera</taxon>
        <taxon>Paraneoptera</taxon>
        <taxon>Thysanoptera</taxon>
        <taxon>Terebrantia</taxon>
        <taxon>Thripoidea</taxon>
        <taxon>Thripidae</taxon>
        <taxon>Megalurothrips</taxon>
    </lineage>
</organism>
<dbReference type="AlphaFoldDB" id="A0AAV7XZC4"/>
<evidence type="ECO:0000256" key="1">
    <source>
        <dbReference type="SAM" id="MobiDB-lite"/>
    </source>
</evidence>
<feature type="compositionally biased region" description="Gly residues" evidence="1">
    <location>
        <begin position="137"/>
        <end position="147"/>
    </location>
</feature>
<evidence type="ECO:0000313" key="2">
    <source>
        <dbReference type="EMBL" id="KAJ1529335.1"/>
    </source>
</evidence>
<keyword evidence="3" id="KW-1185">Reference proteome</keyword>
<name>A0AAV7XZC4_9NEOP</name>
<sequence>MTVPGPYLPPDKVYEEATPQVRLAAQRAGGPHGGPHAATESAFADRTSRSSSRATSRSRATDPGQSWSSSGDEGDSLDQQDRDADGGRASGASRRRRERELEELCCEFLLRHRIDPQLLCAYRQRRGRPAGWAAGQPGAGGQRGKGE</sequence>
<proteinExistence type="predicted"/>
<feature type="region of interest" description="Disordered" evidence="1">
    <location>
        <begin position="126"/>
        <end position="147"/>
    </location>
</feature>
<dbReference type="Proteomes" id="UP001075354">
    <property type="component" value="Chromosome 3"/>
</dbReference>
<protein>
    <submittedName>
        <fullName evidence="2">Uncharacterized protein</fullName>
    </submittedName>
</protein>
<dbReference type="EMBL" id="JAPTSV010000003">
    <property type="protein sequence ID" value="KAJ1529335.1"/>
    <property type="molecule type" value="Genomic_DNA"/>
</dbReference>
<feature type="compositionally biased region" description="Low complexity" evidence="1">
    <location>
        <begin position="49"/>
        <end position="62"/>
    </location>
</feature>
<accession>A0AAV7XZC4</accession>
<evidence type="ECO:0000313" key="3">
    <source>
        <dbReference type="Proteomes" id="UP001075354"/>
    </source>
</evidence>
<comment type="caution">
    <text evidence="2">The sequence shown here is derived from an EMBL/GenBank/DDBJ whole genome shotgun (WGS) entry which is preliminary data.</text>
</comment>
<reference evidence="2" key="1">
    <citation type="submission" date="2022-12" db="EMBL/GenBank/DDBJ databases">
        <title>Chromosome-level genome assembly of the bean flower thrips Megalurothrips usitatus.</title>
        <authorList>
            <person name="Ma L."/>
            <person name="Liu Q."/>
            <person name="Li H."/>
            <person name="Cai W."/>
        </authorList>
    </citation>
    <scope>NUCLEOTIDE SEQUENCE</scope>
    <source>
        <strain evidence="2">Cailab_2022a</strain>
    </source>
</reference>